<dbReference type="CDD" id="cd02440">
    <property type="entry name" value="AdoMet_MTases"/>
    <property type="match status" value="1"/>
</dbReference>
<sequence length="207" mass="23621">MKKPSFFSEFLANAGQVGSIVPSSVFLTRTMLPATLPWDKMLRIAELGPGTGVFTRHLQLHRSPDSRLYLFEQNESFRESLRHRYPGLPVLDDALRLDEVVREEGLPFDLIVSGLPFANFSDDLQSRLLQAIHDALAPDGSFVAFQYTPLLKKKFKTYFPSMETDYTWMNVPPAWVFRCKKTDDARQPVPHRSSRPFGPFGSRPESE</sequence>
<dbReference type="GO" id="GO:0008168">
    <property type="term" value="F:methyltransferase activity"/>
    <property type="evidence" value="ECO:0007669"/>
    <property type="project" value="UniProtKB-KW"/>
</dbReference>
<evidence type="ECO:0000313" key="4">
    <source>
        <dbReference type="Proteomes" id="UP000247476"/>
    </source>
</evidence>
<keyword evidence="3" id="KW-0489">Methyltransferase</keyword>
<dbReference type="InterPro" id="IPR029063">
    <property type="entry name" value="SAM-dependent_MTases_sf"/>
</dbReference>
<evidence type="ECO:0000313" key="3">
    <source>
        <dbReference type="EMBL" id="PYI55460.1"/>
    </source>
</evidence>
<dbReference type="InterPro" id="IPR013217">
    <property type="entry name" value="Methyltransf_12"/>
</dbReference>
<dbReference type="Proteomes" id="UP000247476">
    <property type="component" value="Unassembled WGS sequence"/>
</dbReference>
<dbReference type="OrthoDB" id="9805585at2"/>
<feature type="region of interest" description="Disordered" evidence="1">
    <location>
        <begin position="185"/>
        <end position="207"/>
    </location>
</feature>
<dbReference type="Pfam" id="PF08242">
    <property type="entry name" value="Methyltransf_12"/>
    <property type="match status" value="1"/>
</dbReference>
<proteinExistence type="predicted"/>
<organism evidence="3 4">
    <name type="scientific">Paenibacillus flagellatus</name>
    <dbReference type="NCBI Taxonomy" id="2211139"/>
    <lineage>
        <taxon>Bacteria</taxon>
        <taxon>Bacillati</taxon>
        <taxon>Bacillota</taxon>
        <taxon>Bacilli</taxon>
        <taxon>Bacillales</taxon>
        <taxon>Paenibacillaceae</taxon>
        <taxon>Paenibacillus</taxon>
    </lineage>
</organism>
<evidence type="ECO:0000256" key="1">
    <source>
        <dbReference type="SAM" id="MobiDB-lite"/>
    </source>
</evidence>
<comment type="caution">
    <text evidence="3">The sequence shown here is derived from an EMBL/GenBank/DDBJ whole genome shotgun (WGS) entry which is preliminary data.</text>
</comment>
<dbReference type="EMBL" id="QJVJ01000003">
    <property type="protein sequence ID" value="PYI55460.1"/>
    <property type="molecule type" value="Genomic_DNA"/>
</dbReference>
<keyword evidence="4" id="KW-1185">Reference proteome</keyword>
<name>A0A2V5KKV2_9BACL</name>
<protein>
    <submittedName>
        <fullName evidence="3">Phospholipid methyltransferase</fullName>
    </submittedName>
</protein>
<dbReference type="GO" id="GO:0032259">
    <property type="term" value="P:methylation"/>
    <property type="evidence" value="ECO:0007669"/>
    <property type="project" value="UniProtKB-KW"/>
</dbReference>
<dbReference type="SUPFAM" id="SSF53335">
    <property type="entry name" value="S-adenosyl-L-methionine-dependent methyltransferases"/>
    <property type="match status" value="1"/>
</dbReference>
<accession>A0A2V5KKV2</accession>
<dbReference type="RefSeq" id="WP_110839262.1">
    <property type="nucleotide sequence ID" value="NZ_QJVJ01000003.1"/>
</dbReference>
<dbReference type="Gene3D" id="3.40.50.150">
    <property type="entry name" value="Vaccinia Virus protein VP39"/>
    <property type="match status" value="1"/>
</dbReference>
<feature type="domain" description="Methyltransferase type 12" evidence="2">
    <location>
        <begin position="46"/>
        <end position="141"/>
    </location>
</feature>
<keyword evidence="3" id="KW-0808">Transferase</keyword>
<gene>
    <name evidence="3" type="ORF">DLM86_06920</name>
</gene>
<evidence type="ECO:0000259" key="2">
    <source>
        <dbReference type="Pfam" id="PF08242"/>
    </source>
</evidence>
<reference evidence="3 4" key="1">
    <citation type="submission" date="2018-05" db="EMBL/GenBank/DDBJ databases">
        <title>Paenibacillus flagellatus sp. nov., isolated from selenium mineral soil.</title>
        <authorList>
            <person name="Dai X."/>
        </authorList>
    </citation>
    <scope>NUCLEOTIDE SEQUENCE [LARGE SCALE GENOMIC DNA]</scope>
    <source>
        <strain evidence="3 4">DXL2</strain>
    </source>
</reference>
<dbReference type="AlphaFoldDB" id="A0A2V5KKV2"/>